<keyword evidence="7" id="KW-0539">Nucleus</keyword>
<dbReference type="PANTHER" id="PTHR47255:SF4">
    <property type="entry name" value="GATA ZINC FINGER DOMAIN-CONTAINING PROTEIN 12"/>
    <property type="match status" value="1"/>
</dbReference>
<organism evidence="11 12">
    <name type="scientific">Dendrobium nobile</name>
    <name type="common">Orchid</name>
    <dbReference type="NCBI Taxonomy" id="94219"/>
    <lineage>
        <taxon>Eukaryota</taxon>
        <taxon>Viridiplantae</taxon>
        <taxon>Streptophyta</taxon>
        <taxon>Embryophyta</taxon>
        <taxon>Tracheophyta</taxon>
        <taxon>Spermatophyta</taxon>
        <taxon>Magnoliopsida</taxon>
        <taxon>Liliopsida</taxon>
        <taxon>Asparagales</taxon>
        <taxon>Orchidaceae</taxon>
        <taxon>Epidendroideae</taxon>
        <taxon>Malaxideae</taxon>
        <taxon>Dendrobiinae</taxon>
        <taxon>Dendrobium</taxon>
    </lineage>
</organism>
<evidence type="ECO:0000256" key="9">
    <source>
        <dbReference type="PROSITE-ProRule" id="PRU00094"/>
    </source>
</evidence>
<dbReference type="PROSITE" id="PS50114">
    <property type="entry name" value="GATA_ZN_FINGER_2"/>
    <property type="match status" value="1"/>
</dbReference>
<dbReference type="GO" id="GO:0005634">
    <property type="term" value="C:nucleus"/>
    <property type="evidence" value="ECO:0007669"/>
    <property type="project" value="UniProtKB-SubCell"/>
</dbReference>
<dbReference type="GO" id="GO:0008270">
    <property type="term" value="F:zinc ion binding"/>
    <property type="evidence" value="ECO:0007669"/>
    <property type="project" value="UniProtKB-KW"/>
</dbReference>
<dbReference type="InterPro" id="IPR013088">
    <property type="entry name" value="Znf_NHR/GATA"/>
</dbReference>
<evidence type="ECO:0000256" key="5">
    <source>
        <dbReference type="ARBA" id="ARBA00023015"/>
    </source>
</evidence>
<keyword evidence="12" id="KW-1185">Reference proteome</keyword>
<sequence>MTPFYNCQIPQFPLENENQHQSHIPFLSLATSTSSTSPYPFFLHNQQDHIALDHGVLPHHQAHLQEEYVKTLDQQQGSVKWMSSKMRIMRKMLNSNQTPKIKARRNNLQHQDQKQATQDNIIRVCSDCSTTKTPLWRSGPHGPKSLCNACGIRQRKARRAMAASAMSSGAVLKEGKDKASDFVDRTVPFKKRCRFATEGCETTQRKLCFEDIVVSLNKSSANFHRVFPQDEKDAAILLMALSCGLL</sequence>
<keyword evidence="5" id="KW-0805">Transcription regulation</keyword>
<dbReference type="Proteomes" id="UP000829196">
    <property type="component" value="Unassembled WGS sequence"/>
</dbReference>
<keyword evidence="6" id="KW-0804">Transcription</keyword>
<reference evidence="11" key="1">
    <citation type="journal article" date="2022" name="Front. Genet.">
        <title>Chromosome-Scale Assembly of the Dendrobium nobile Genome Provides Insights Into the Molecular Mechanism of the Biosynthesis of the Medicinal Active Ingredient of Dendrobium.</title>
        <authorList>
            <person name="Xu Q."/>
            <person name="Niu S.-C."/>
            <person name="Li K.-L."/>
            <person name="Zheng P.-J."/>
            <person name="Zhang X.-J."/>
            <person name="Jia Y."/>
            <person name="Liu Y."/>
            <person name="Niu Y.-X."/>
            <person name="Yu L.-H."/>
            <person name="Chen D.-F."/>
            <person name="Zhang G.-Q."/>
        </authorList>
    </citation>
    <scope>NUCLEOTIDE SEQUENCE</scope>
    <source>
        <tissue evidence="11">Leaf</tissue>
    </source>
</reference>
<evidence type="ECO:0000256" key="3">
    <source>
        <dbReference type="ARBA" id="ARBA00022771"/>
    </source>
</evidence>
<dbReference type="Gene3D" id="3.30.50.10">
    <property type="entry name" value="Erythroid Transcription Factor GATA-1, subunit A"/>
    <property type="match status" value="1"/>
</dbReference>
<keyword evidence="3 9" id="KW-0863">Zinc-finger</keyword>
<gene>
    <name evidence="11" type="ORF">KFK09_003626</name>
</gene>
<evidence type="ECO:0000313" key="11">
    <source>
        <dbReference type="EMBL" id="KAI0524261.1"/>
    </source>
</evidence>
<dbReference type="InterPro" id="IPR052138">
    <property type="entry name" value="GATA_ZnFinger_Domain"/>
</dbReference>
<dbReference type="CDD" id="cd00202">
    <property type="entry name" value="ZnF_GATA"/>
    <property type="match status" value="1"/>
</dbReference>
<evidence type="ECO:0000256" key="1">
    <source>
        <dbReference type="ARBA" id="ARBA00004123"/>
    </source>
</evidence>
<dbReference type="SUPFAM" id="SSF57716">
    <property type="entry name" value="Glucocorticoid receptor-like (DNA-binding domain)"/>
    <property type="match status" value="1"/>
</dbReference>
<dbReference type="PANTHER" id="PTHR47255">
    <property type="entry name" value="GATA TRANSCRIPTION FACTOR 22-RELATED"/>
    <property type="match status" value="1"/>
</dbReference>
<proteinExistence type="inferred from homology"/>
<keyword evidence="2" id="KW-0479">Metal-binding</keyword>
<dbReference type="EMBL" id="JAGYWB010000004">
    <property type="protein sequence ID" value="KAI0524261.1"/>
    <property type="molecule type" value="Genomic_DNA"/>
</dbReference>
<feature type="domain" description="GATA-type" evidence="10">
    <location>
        <begin position="123"/>
        <end position="155"/>
    </location>
</feature>
<evidence type="ECO:0000256" key="2">
    <source>
        <dbReference type="ARBA" id="ARBA00022723"/>
    </source>
</evidence>
<dbReference type="SMART" id="SM00401">
    <property type="entry name" value="ZnF_GATA"/>
    <property type="match status" value="1"/>
</dbReference>
<dbReference type="Pfam" id="PF00320">
    <property type="entry name" value="GATA"/>
    <property type="match status" value="1"/>
</dbReference>
<comment type="subcellular location">
    <subcellularLocation>
        <location evidence="1">Nucleus</location>
    </subcellularLocation>
</comment>
<evidence type="ECO:0000256" key="7">
    <source>
        <dbReference type="ARBA" id="ARBA00023242"/>
    </source>
</evidence>
<protein>
    <recommendedName>
        <fullName evidence="10">GATA-type domain-containing protein</fullName>
    </recommendedName>
</protein>
<keyword evidence="4" id="KW-0862">Zinc</keyword>
<evidence type="ECO:0000313" key="12">
    <source>
        <dbReference type="Proteomes" id="UP000829196"/>
    </source>
</evidence>
<dbReference type="OrthoDB" id="2162994at2759"/>
<dbReference type="GO" id="GO:0043565">
    <property type="term" value="F:sequence-specific DNA binding"/>
    <property type="evidence" value="ECO:0007669"/>
    <property type="project" value="InterPro"/>
</dbReference>
<comment type="caution">
    <text evidence="11">The sequence shown here is derived from an EMBL/GenBank/DDBJ whole genome shotgun (WGS) entry which is preliminary data.</text>
</comment>
<dbReference type="FunFam" id="3.30.50.10:FF:000055">
    <property type="entry name" value="GATA transcription factor 21"/>
    <property type="match status" value="1"/>
</dbReference>
<dbReference type="GO" id="GO:0006355">
    <property type="term" value="P:regulation of DNA-templated transcription"/>
    <property type="evidence" value="ECO:0007669"/>
    <property type="project" value="InterPro"/>
</dbReference>
<evidence type="ECO:0000259" key="10">
    <source>
        <dbReference type="PROSITE" id="PS50114"/>
    </source>
</evidence>
<name>A0A8T3C3P6_DENNO</name>
<accession>A0A8T3C3P6</accession>
<dbReference type="SMR" id="A0A8T3C3P6"/>
<dbReference type="PROSITE" id="PS00344">
    <property type="entry name" value="GATA_ZN_FINGER_1"/>
    <property type="match status" value="1"/>
</dbReference>
<dbReference type="InterPro" id="IPR000679">
    <property type="entry name" value="Znf_GATA"/>
</dbReference>
<comment type="similarity">
    <text evidence="8">Belongs to the type IV zinc-finger family. Class B subfamily.</text>
</comment>
<evidence type="ECO:0000256" key="8">
    <source>
        <dbReference type="ARBA" id="ARBA00024019"/>
    </source>
</evidence>
<evidence type="ECO:0000256" key="4">
    <source>
        <dbReference type="ARBA" id="ARBA00022833"/>
    </source>
</evidence>
<evidence type="ECO:0000256" key="6">
    <source>
        <dbReference type="ARBA" id="ARBA00023163"/>
    </source>
</evidence>
<dbReference type="AlphaFoldDB" id="A0A8T3C3P6"/>